<dbReference type="RefSeq" id="WP_003927131.1">
    <property type="nucleotide sequence ID" value="NZ_BCTB01000008.1"/>
</dbReference>
<gene>
    <name evidence="2" type="ORF">RMCT_1392</name>
</gene>
<evidence type="ECO:0000313" key="3">
    <source>
        <dbReference type="Proteomes" id="UP000069654"/>
    </source>
</evidence>
<comment type="caution">
    <text evidence="2">The sequence shown here is derived from an EMBL/GenBank/DDBJ whole genome shotgun (WGS) entry which is preliminary data.</text>
</comment>
<evidence type="ECO:0000256" key="1">
    <source>
        <dbReference type="SAM" id="SignalP"/>
    </source>
</evidence>
<dbReference type="Proteomes" id="UP000069654">
    <property type="component" value="Unassembled WGS sequence"/>
</dbReference>
<evidence type="ECO:0000313" key="2">
    <source>
        <dbReference type="EMBL" id="GAT14422.1"/>
    </source>
</evidence>
<dbReference type="STRING" id="1797.RMCT_1392"/>
<feature type="signal peptide" evidence="1">
    <location>
        <begin position="1"/>
        <end position="23"/>
    </location>
</feature>
<proteinExistence type="predicted"/>
<feature type="chain" id="PRO_5039506752" evidence="1">
    <location>
        <begin position="24"/>
        <end position="111"/>
    </location>
</feature>
<name>A0A100XD46_MYCTH</name>
<reference evidence="2 3" key="1">
    <citation type="journal article" date="2016" name="Genome Announc.">
        <title>Draft Genome Sequences of Five Rapidly Growing Mycobacterium Species, M. thermoresistibile, M. fortuitum subsp. acetamidolyticum, M. canariasense, M. brisbanense, and M. novocastrense.</title>
        <authorList>
            <person name="Katahira K."/>
            <person name="Ogura Y."/>
            <person name="Gotoh Y."/>
            <person name="Hayashi T."/>
        </authorList>
    </citation>
    <scope>NUCLEOTIDE SEQUENCE [LARGE SCALE GENOMIC DNA]</scope>
    <source>
        <strain evidence="2 3">JCM6362</strain>
    </source>
</reference>
<protein>
    <submittedName>
        <fullName evidence="2">Uncharacterized protein</fullName>
    </submittedName>
</protein>
<accession>A0A100XD46</accession>
<reference evidence="3" key="2">
    <citation type="submission" date="2016-02" db="EMBL/GenBank/DDBJ databases">
        <title>Draft genome sequence of five rapidly growing Mycobacterium species.</title>
        <authorList>
            <person name="Katahira K."/>
            <person name="Gotou Y."/>
            <person name="Iida K."/>
            <person name="Ogura Y."/>
            <person name="Hayashi T."/>
        </authorList>
    </citation>
    <scope>NUCLEOTIDE SEQUENCE [LARGE SCALE GENOMIC DNA]</scope>
    <source>
        <strain evidence="3">JCM6362</strain>
    </source>
</reference>
<dbReference type="AlphaFoldDB" id="A0A100XD46"/>
<dbReference type="EMBL" id="BCTB01000008">
    <property type="protein sequence ID" value="GAT14422.1"/>
    <property type="molecule type" value="Genomic_DNA"/>
</dbReference>
<sequence>MIRNRNRALGLLAFTAAAGAGLAAPTLIGAEAVPEERRIEERRILAQPCINGIVPGNPYVKNCSAPKTGPRIRGQAPDAAAIIACRGIPGCLAYYVNYPGRTVWGPATPRP</sequence>
<keyword evidence="1" id="KW-0732">Signal</keyword>
<organism evidence="2 3">
    <name type="scientific">Mycolicibacterium thermoresistibile</name>
    <name type="common">Mycobacterium thermoresistibile</name>
    <dbReference type="NCBI Taxonomy" id="1797"/>
    <lineage>
        <taxon>Bacteria</taxon>
        <taxon>Bacillati</taxon>
        <taxon>Actinomycetota</taxon>
        <taxon>Actinomycetes</taxon>
        <taxon>Mycobacteriales</taxon>
        <taxon>Mycobacteriaceae</taxon>
        <taxon>Mycolicibacterium</taxon>
    </lineage>
</organism>